<proteinExistence type="predicted"/>
<dbReference type="Proteomes" id="UP000813462">
    <property type="component" value="Unassembled WGS sequence"/>
</dbReference>
<dbReference type="OrthoDB" id="787154at2759"/>
<dbReference type="InterPro" id="IPR058941">
    <property type="entry name" value="HTH_AT3G52170-like"/>
</dbReference>
<name>A0A978VNA7_ZIZJJ</name>
<reference evidence="3" key="1">
    <citation type="journal article" date="2021" name="Front. Plant Sci.">
        <title>Chromosome-Scale Genome Assembly for Chinese Sour Jujube and Insights Into Its Genome Evolution and Domestication Signature.</title>
        <authorList>
            <person name="Shen L.-Y."/>
            <person name="Luo H."/>
            <person name="Wang X.-L."/>
            <person name="Wang X.-M."/>
            <person name="Qiu X.-J."/>
            <person name="Liu H."/>
            <person name="Zhou S.-S."/>
            <person name="Jia K.-H."/>
            <person name="Nie S."/>
            <person name="Bao Y.-T."/>
            <person name="Zhang R.-G."/>
            <person name="Yun Q.-Z."/>
            <person name="Chai Y.-H."/>
            <person name="Lu J.-Y."/>
            <person name="Li Y."/>
            <person name="Zhao S.-W."/>
            <person name="Mao J.-F."/>
            <person name="Jia S.-G."/>
            <person name="Mao Y.-M."/>
        </authorList>
    </citation>
    <scope>NUCLEOTIDE SEQUENCE</scope>
    <source>
        <strain evidence="3">AT0</strain>
        <tissue evidence="3">Leaf</tissue>
    </source>
</reference>
<feature type="region of interest" description="Disordered" evidence="1">
    <location>
        <begin position="428"/>
        <end position="449"/>
    </location>
</feature>
<sequence length="511" mass="56904">MHTIKGGWVGRPFALAKSNESERRKTRIRRSKEERKTMVESFIKKYQNLNNGSFPSLNLTHKEVGGSFYTVREIVRDVIQENRVLGPAKFSPEEQSRNQLLEQDPLGSIATGPQYPLTALSNDHQFITNHCEGIGEPVIEYDAHYERSEHQMFANGEIINDTELDVKLEEFNESKHTTLQGSEPVEAEENADGESDEEAVSVSDGQYTGSVHQIIDNELIINGNQVDVEKRESNELTEKDLVLSETDSQMNVSSKEEIVQEELGTSSVKVTPTATDVIVETFPLRPITKRNDISDRGISEIKDTTDTLKNQETKKVDLAADAHKSLNDRIKYLEHSGVVDEKEVATNSSPVLEKNSSIKDEEAEKNHGDLLLESSNFPAPKEGAGQEIQSYKDSAAKEFQNHVKSSETFEQSQANAGAKDIRTPNGIYKRYVDSNGSSSGQSKTENVPVTENQVEVDVHGDSIKNGSNPTLDRINLESWDGKAKTSAKPEGNPFLAFIRVCVASFVKFWSE</sequence>
<feature type="domain" description="AT3G52170-like helix-turn-helix" evidence="2">
    <location>
        <begin position="31"/>
        <end position="79"/>
    </location>
</feature>
<feature type="region of interest" description="Disordered" evidence="1">
    <location>
        <begin position="342"/>
        <end position="365"/>
    </location>
</feature>
<dbReference type="AlphaFoldDB" id="A0A978VNA7"/>
<dbReference type="Pfam" id="PF25896">
    <property type="entry name" value="HTH_AT3G52170"/>
    <property type="match status" value="1"/>
</dbReference>
<dbReference type="PANTHER" id="PTHR34568">
    <property type="entry name" value="RRM DOMAIN-CONTAINING PROTEIN"/>
    <property type="match status" value="1"/>
</dbReference>
<feature type="compositionally biased region" description="Basic and acidic residues" evidence="1">
    <location>
        <begin position="356"/>
        <end position="365"/>
    </location>
</feature>
<evidence type="ECO:0000313" key="3">
    <source>
        <dbReference type="EMBL" id="KAH7537032.1"/>
    </source>
</evidence>
<feature type="region of interest" description="Disordered" evidence="1">
    <location>
        <begin position="175"/>
        <end position="204"/>
    </location>
</feature>
<accession>A0A978VNA7</accession>
<dbReference type="EMBL" id="JAEACU010000003">
    <property type="protein sequence ID" value="KAH7537032.1"/>
    <property type="molecule type" value="Genomic_DNA"/>
</dbReference>
<evidence type="ECO:0000256" key="1">
    <source>
        <dbReference type="SAM" id="MobiDB-lite"/>
    </source>
</evidence>
<dbReference type="PANTHER" id="PTHR34568:SF1">
    <property type="entry name" value="DNA BINDING PROTEIN"/>
    <property type="match status" value="1"/>
</dbReference>
<evidence type="ECO:0000313" key="4">
    <source>
        <dbReference type="Proteomes" id="UP000813462"/>
    </source>
</evidence>
<gene>
    <name evidence="3" type="ORF">FEM48_Zijuj03G0049300</name>
</gene>
<feature type="compositionally biased region" description="Polar residues" evidence="1">
    <location>
        <begin position="434"/>
        <end position="449"/>
    </location>
</feature>
<dbReference type="InterPro" id="IPR058942">
    <property type="entry name" value="AT3G52170-like"/>
</dbReference>
<protein>
    <recommendedName>
        <fullName evidence="2">AT3G52170-like helix-turn-helix domain-containing protein</fullName>
    </recommendedName>
</protein>
<feature type="compositionally biased region" description="Acidic residues" evidence="1">
    <location>
        <begin position="185"/>
        <end position="199"/>
    </location>
</feature>
<comment type="caution">
    <text evidence="3">The sequence shown here is derived from an EMBL/GenBank/DDBJ whole genome shotgun (WGS) entry which is preliminary data.</text>
</comment>
<evidence type="ECO:0000259" key="2">
    <source>
        <dbReference type="Pfam" id="PF25896"/>
    </source>
</evidence>
<organism evidence="3 4">
    <name type="scientific">Ziziphus jujuba var. spinosa</name>
    <dbReference type="NCBI Taxonomy" id="714518"/>
    <lineage>
        <taxon>Eukaryota</taxon>
        <taxon>Viridiplantae</taxon>
        <taxon>Streptophyta</taxon>
        <taxon>Embryophyta</taxon>
        <taxon>Tracheophyta</taxon>
        <taxon>Spermatophyta</taxon>
        <taxon>Magnoliopsida</taxon>
        <taxon>eudicotyledons</taxon>
        <taxon>Gunneridae</taxon>
        <taxon>Pentapetalae</taxon>
        <taxon>rosids</taxon>
        <taxon>fabids</taxon>
        <taxon>Rosales</taxon>
        <taxon>Rhamnaceae</taxon>
        <taxon>Paliureae</taxon>
        <taxon>Ziziphus</taxon>
    </lineage>
</organism>